<dbReference type="InterPro" id="IPR036236">
    <property type="entry name" value="Znf_C2H2_sf"/>
</dbReference>
<dbReference type="Proteomes" id="UP000548317">
    <property type="component" value="Unassembled WGS sequence"/>
</dbReference>
<evidence type="ECO:0000256" key="8">
    <source>
        <dbReference type="ARBA" id="ARBA00023125"/>
    </source>
</evidence>
<evidence type="ECO:0000256" key="1">
    <source>
        <dbReference type="ARBA" id="ARBA00004123"/>
    </source>
</evidence>
<gene>
    <name evidence="13" type="primary">Znf629_2</name>
    <name evidence="13" type="ORF">STRCIN_R04421</name>
</gene>
<evidence type="ECO:0000256" key="11">
    <source>
        <dbReference type="PROSITE-ProRule" id="PRU00042"/>
    </source>
</evidence>
<evidence type="ECO:0000313" key="14">
    <source>
        <dbReference type="Proteomes" id="UP000548317"/>
    </source>
</evidence>
<reference evidence="13 14" key="1">
    <citation type="submission" date="2019-09" db="EMBL/GenBank/DDBJ databases">
        <title>Bird 10,000 Genomes (B10K) Project - Family phase.</title>
        <authorList>
            <person name="Zhang G."/>
        </authorList>
    </citation>
    <scope>NUCLEOTIDE SEQUENCE [LARGE SCALE GENOMIC DNA]</scope>
    <source>
        <strain evidence="13">B10K-DU-029-33</strain>
        <tissue evidence="13">Heart</tissue>
    </source>
</reference>
<keyword evidence="5 11" id="KW-0863">Zinc-finger</keyword>
<keyword evidence="4" id="KW-0677">Repeat</keyword>
<dbReference type="InterPro" id="IPR013087">
    <property type="entry name" value="Znf_C2H2_type"/>
</dbReference>
<evidence type="ECO:0000256" key="4">
    <source>
        <dbReference type="ARBA" id="ARBA00022737"/>
    </source>
</evidence>
<evidence type="ECO:0000256" key="10">
    <source>
        <dbReference type="ARBA" id="ARBA00023242"/>
    </source>
</evidence>
<keyword evidence="3" id="KW-0479">Metal-binding</keyword>
<proteinExistence type="inferred from homology"/>
<dbReference type="PANTHER" id="PTHR23226">
    <property type="entry name" value="ZINC FINGER AND SCAN DOMAIN-CONTAINING"/>
    <property type="match status" value="1"/>
</dbReference>
<feature type="non-terminal residue" evidence="13">
    <location>
        <position position="1"/>
    </location>
</feature>
<dbReference type="GO" id="GO:0005634">
    <property type="term" value="C:nucleus"/>
    <property type="evidence" value="ECO:0007669"/>
    <property type="project" value="UniProtKB-SubCell"/>
</dbReference>
<keyword evidence="7" id="KW-0805">Transcription regulation</keyword>
<dbReference type="Gene3D" id="3.30.160.60">
    <property type="entry name" value="Classic Zinc Finger"/>
    <property type="match status" value="2"/>
</dbReference>
<comment type="caution">
    <text evidence="13">The sequence shown here is derived from an EMBL/GenBank/DDBJ whole genome shotgun (WGS) entry which is preliminary data.</text>
</comment>
<feature type="domain" description="C2H2-type" evidence="12">
    <location>
        <begin position="1"/>
        <end position="25"/>
    </location>
</feature>
<evidence type="ECO:0000256" key="5">
    <source>
        <dbReference type="ARBA" id="ARBA00022771"/>
    </source>
</evidence>
<keyword evidence="8" id="KW-0238">DNA-binding</keyword>
<evidence type="ECO:0000256" key="3">
    <source>
        <dbReference type="ARBA" id="ARBA00022723"/>
    </source>
</evidence>
<evidence type="ECO:0000313" key="13">
    <source>
        <dbReference type="EMBL" id="NXB68981.1"/>
    </source>
</evidence>
<dbReference type="SMART" id="SM00355">
    <property type="entry name" value="ZnF_C2H2"/>
    <property type="match status" value="2"/>
</dbReference>
<evidence type="ECO:0000256" key="2">
    <source>
        <dbReference type="ARBA" id="ARBA00006991"/>
    </source>
</evidence>
<feature type="domain" description="C2H2-type" evidence="12">
    <location>
        <begin position="42"/>
        <end position="64"/>
    </location>
</feature>
<keyword evidence="10" id="KW-0539">Nucleus</keyword>
<evidence type="ECO:0000256" key="6">
    <source>
        <dbReference type="ARBA" id="ARBA00022833"/>
    </source>
</evidence>
<dbReference type="GO" id="GO:0000981">
    <property type="term" value="F:DNA-binding transcription factor activity, RNA polymerase II-specific"/>
    <property type="evidence" value="ECO:0007669"/>
    <property type="project" value="TreeGrafter"/>
</dbReference>
<dbReference type="EMBL" id="VZTI01005972">
    <property type="protein sequence ID" value="NXB68981.1"/>
    <property type="molecule type" value="Genomic_DNA"/>
</dbReference>
<dbReference type="AlphaFoldDB" id="A0A7K8FZ66"/>
<evidence type="ECO:0000259" key="12">
    <source>
        <dbReference type="PROSITE" id="PS50157"/>
    </source>
</evidence>
<dbReference type="FunFam" id="3.30.160.60:FF:000647">
    <property type="entry name" value="myeloid zinc finger 1 isoform X1"/>
    <property type="match status" value="1"/>
</dbReference>
<dbReference type="PROSITE" id="PS50157">
    <property type="entry name" value="ZINC_FINGER_C2H2_2"/>
    <property type="match status" value="2"/>
</dbReference>
<keyword evidence="14" id="KW-1185">Reference proteome</keyword>
<comment type="subcellular location">
    <subcellularLocation>
        <location evidence="1">Nucleus</location>
    </subcellularLocation>
</comment>
<keyword evidence="9" id="KW-0804">Transcription</keyword>
<dbReference type="PANTHER" id="PTHR23226:SF416">
    <property type="entry name" value="FI01424P"/>
    <property type="match status" value="1"/>
</dbReference>
<organism evidence="13 14">
    <name type="scientific">Struthidea cinerea</name>
    <dbReference type="NCBI Taxonomy" id="181839"/>
    <lineage>
        <taxon>Eukaryota</taxon>
        <taxon>Metazoa</taxon>
        <taxon>Chordata</taxon>
        <taxon>Craniata</taxon>
        <taxon>Vertebrata</taxon>
        <taxon>Euteleostomi</taxon>
        <taxon>Archelosauria</taxon>
        <taxon>Archosauria</taxon>
        <taxon>Dinosauria</taxon>
        <taxon>Saurischia</taxon>
        <taxon>Theropoda</taxon>
        <taxon>Coelurosauria</taxon>
        <taxon>Aves</taxon>
        <taxon>Neognathae</taxon>
        <taxon>Neoaves</taxon>
        <taxon>Telluraves</taxon>
        <taxon>Australaves</taxon>
        <taxon>Passeriformes</taxon>
        <taxon>Corvoidea</taxon>
        <taxon>Corcoracidae</taxon>
        <taxon>Struthidea</taxon>
    </lineage>
</organism>
<sequence>PRCGKSFPESAALLRHQRGHGAEPPGHSCPRCGLGFAGDKPYTCGDCGKGFGGSSALIRHQRVH</sequence>
<keyword evidence="6" id="KW-0862">Zinc</keyword>
<name>A0A7K8FZ66_9CORV</name>
<protein>
    <submittedName>
        <fullName evidence="13">ZN629 protein</fullName>
    </submittedName>
</protein>
<feature type="non-terminal residue" evidence="13">
    <location>
        <position position="64"/>
    </location>
</feature>
<evidence type="ECO:0000256" key="7">
    <source>
        <dbReference type="ARBA" id="ARBA00023015"/>
    </source>
</evidence>
<dbReference type="SUPFAM" id="SSF57667">
    <property type="entry name" value="beta-beta-alpha zinc fingers"/>
    <property type="match status" value="2"/>
</dbReference>
<accession>A0A7K8FZ66</accession>
<dbReference type="PROSITE" id="PS00028">
    <property type="entry name" value="ZINC_FINGER_C2H2_1"/>
    <property type="match status" value="1"/>
</dbReference>
<dbReference type="Pfam" id="PF00096">
    <property type="entry name" value="zf-C2H2"/>
    <property type="match status" value="2"/>
</dbReference>
<comment type="similarity">
    <text evidence="2">Belongs to the krueppel C2H2-type zinc-finger protein family.</text>
</comment>
<dbReference type="GO" id="GO:0008270">
    <property type="term" value="F:zinc ion binding"/>
    <property type="evidence" value="ECO:0007669"/>
    <property type="project" value="UniProtKB-KW"/>
</dbReference>
<evidence type="ECO:0000256" key="9">
    <source>
        <dbReference type="ARBA" id="ARBA00023163"/>
    </source>
</evidence>
<dbReference type="GO" id="GO:0000978">
    <property type="term" value="F:RNA polymerase II cis-regulatory region sequence-specific DNA binding"/>
    <property type="evidence" value="ECO:0007669"/>
    <property type="project" value="TreeGrafter"/>
</dbReference>